<sequence length="346" mass="37047">MAGELIAAFGPGPGGAVEVKHEFFSSQVEVTSSPHTALSAIRDELQAARTRLAHVGAAYGVAPLAVPGPVLAGDGSGPDLSPGDRYAAIEQHYGDVARRSLMCALHVHVDVTDDEEGVAVIDRVRPWIPVLLAISANSPYWHGHDSGYESWRSRQWNMWPTSGPAEPFGSAAAYQKVVGEMVSRGAALDVGMVNLDVRLSHRYPTVEFRAPDVCTDLDDAMLVAALARALVTHLADQWRDGMPAEEWRVDELRAAAWRASRFGLRGTLVSPLTRDLTGAGHLLRQMADLLAEPLAATGDASSVARGLAALVERGHGASRQRQALASPRAQMMDIVADLRMRTVATS</sequence>
<dbReference type="EMBL" id="BAABKM010000003">
    <property type="protein sequence ID" value="GAA4714313.1"/>
    <property type="molecule type" value="Genomic_DNA"/>
</dbReference>
<dbReference type="InterPro" id="IPR014746">
    <property type="entry name" value="Gln_synth/guanido_kin_cat_dom"/>
</dbReference>
<comment type="function">
    <text evidence="5">ATP-dependent carboxylate-amine ligase which exhibits weak glutamate--cysteine ligase activity.</text>
</comment>
<dbReference type="PANTHER" id="PTHR36510">
    <property type="entry name" value="GLUTAMATE--CYSTEINE LIGASE 2-RELATED"/>
    <property type="match status" value="1"/>
</dbReference>
<comment type="catalytic activity">
    <reaction evidence="4 5">
        <text>L-cysteine + L-glutamate + ATP = gamma-L-glutamyl-L-cysteine + ADP + phosphate + H(+)</text>
        <dbReference type="Rhea" id="RHEA:13285"/>
        <dbReference type="ChEBI" id="CHEBI:15378"/>
        <dbReference type="ChEBI" id="CHEBI:29985"/>
        <dbReference type="ChEBI" id="CHEBI:30616"/>
        <dbReference type="ChEBI" id="CHEBI:35235"/>
        <dbReference type="ChEBI" id="CHEBI:43474"/>
        <dbReference type="ChEBI" id="CHEBI:58173"/>
        <dbReference type="ChEBI" id="CHEBI:456216"/>
        <dbReference type="EC" id="6.3.2.2"/>
    </reaction>
</comment>
<keyword evidence="7" id="KW-1185">Reference proteome</keyword>
<evidence type="ECO:0000256" key="1">
    <source>
        <dbReference type="ARBA" id="ARBA00022598"/>
    </source>
</evidence>
<name>A0ABP8XSM1_9ACTN</name>
<dbReference type="PANTHER" id="PTHR36510:SF1">
    <property type="entry name" value="GLUTAMATE--CYSTEINE LIGASE 2-RELATED"/>
    <property type="match status" value="1"/>
</dbReference>
<gene>
    <name evidence="6" type="ORF">GCM10023349_36870</name>
</gene>
<keyword evidence="3 5" id="KW-0067">ATP-binding</keyword>
<organism evidence="6 7">
    <name type="scientific">Nocardioides conyzicola</name>
    <dbReference type="NCBI Taxonomy" id="1651781"/>
    <lineage>
        <taxon>Bacteria</taxon>
        <taxon>Bacillati</taxon>
        <taxon>Actinomycetota</taxon>
        <taxon>Actinomycetes</taxon>
        <taxon>Propionibacteriales</taxon>
        <taxon>Nocardioidaceae</taxon>
        <taxon>Nocardioides</taxon>
    </lineage>
</organism>
<reference evidence="7" key="1">
    <citation type="journal article" date="2019" name="Int. J. Syst. Evol. Microbiol.">
        <title>The Global Catalogue of Microorganisms (GCM) 10K type strain sequencing project: providing services to taxonomists for standard genome sequencing and annotation.</title>
        <authorList>
            <consortium name="The Broad Institute Genomics Platform"/>
            <consortium name="The Broad Institute Genome Sequencing Center for Infectious Disease"/>
            <person name="Wu L."/>
            <person name="Ma J."/>
        </authorList>
    </citation>
    <scope>NUCLEOTIDE SEQUENCE [LARGE SCALE GENOMIC DNA]</scope>
    <source>
        <strain evidence="7">JCM 18531</strain>
    </source>
</reference>
<keyword evidence="2 5" id="KW-0547">Nucleotide-binding</keyword>
<dbReference type="SUPFAM" id="SSF55931">
    <property type="entry name" value="Glutamine synthetase/guanido kinase"/>
    <property type="match status" value="1"/>
</dbReference>
<protein>
    <recommendedName>
        <fullName evidence="5">Putative glutamate--cysteine ligase 2</fullName>
        <ecNumber evidence="5">6.3.2.2</ecNumber>
    </recommendedName>
    <alternativeName>
        <fullName evidence="5">Gamma-glutamylcysteine synthetase 2</fullName>
        <shortName evidence="5">GCS 2</shortName>
        <shortName evidence="5">Gamma-GCS 2</shortName>
    </alternativeName>
</protein>
<dbReference type="EC" id="6.3.2.2" evidence="5"/>
<accession>A0ABP8XSM1</accession>
<dbReference type="GO" id="GO:0016874">
    <property type="term" value="F:ligase activity"/>
    <property type="evidence" value="ECO:0007669"/>
    <property type="project" value="UniProtKB-KW"/>
</dbReference>
<dbReference type="HAMAP" id="MF_01609">
    <property type="entry name" value="Glu_cys_ligase_2"/>
    <property type="match status" value="1"/>
</dbReference>
<dbReference type="InterPro" id="IPR006336">
    <property type="entry name" value="GCS2"/>
</dbReference>
<comment type="similarity">
    <text evidence="5">Belongs to the glutamate--cysteine ligase type 2 family. YbdK subfamily.</text>
</comment>
<dbReference type="InterPro" id="IPR011793">
    <property type="entry name" value="YbdK"/>
</dbReference>
<dbReference type="Gene3D" id="3.30.590.20">
    <property type="match status" value="1"/>
</dbReference>
<dbReference type="Proteomes" id="UP001499974">
    <property type="component" value="Unassembled WGS sequence"/>
</dbReference>
<evidence type="ECO:0000256" key="4">
    <source>
        <dbReference type="ARBA" id="ARBA00048819"/>
    </source>
</evidence>
<dbReference type="NCBIfam" id="TIGR02050">
    <property type="entry name" value="gshA_cyan_rel"/>
    <property type="match status" value="1"/>
</dbReference>
<keyword evidence="1 5" id="KW-0436">Ligase</keyword>
<evidence type="ECO:0000256" key="3">
    <source>
        <dbReference type="ARBA" id="ARBA00022840"/>
    </source>
</evidence>
<dbReference type="NCBIfam" id="NF010041">
    <property type="entry name" value="PRK13517.1-1"/>
    <property type="match status" value="1"/>
</dbReference>
<evidence type="ECO:0000256" key="2">
    <source>
        <dbReference type="ARBA" id="ARBA00022741"/>
    </source>
</evidence>
<dbReference type="Pfam" id="PF04107">
    <property type="entry name" value="GCS2"/>
    <property type="match status" value="1"/>
</dbReference>
<evidence type="ECO:0000256" key="5">
    <source>
        <dbReference type="HAMAP-Rule" id="MF_01609"/>
    </source>
</evidence>
<dbReference type="InterPro" id="IPR050141">
    <property type="entry name" value="GCL_type2/YbdK_subfam"/>
</dbReference>
<proteinExistence type="inferred from homology"/>
<evidence type="ECO:0000313" key="7">
    <source>
        <dbReference type="Proteomes" id="UP001499974"/>
    </source>
</evidence>
<comment type="caution">
    <text evidence="6">The sequence shown here is derived from an EMBL/GenBank/DDBJ whole genome shotgun (WGS) entry which is preliminary data.</text>
</comment>
<evidence type="ECO:0000313" key="6">
    <source>
        <dbReference type="EMBL" id="GAA4714313.1"/>
    </source>
</evidence>